<dbReference type="CDD" id="cd04301">
    <property type="entry name" value="NAT_SF"/>
    <property type="match status" value="1"/>
</dbReference>
<evidence type="ECO:0000256" key="2">
    <source>
        <dbReference type="ARBA" id="ARBA00023315"/>
    </source>
</evidence>
<accession>A0A7R7DNR0</accession>
<dbReference type="KEGG" id="atl:Athai_26030"/>
<evidence type="ECO:0000256" key="1">
    <source>
        <dbReference type="ARBA" id="ARBA00022679"/>
    </source>
</evidence>
<evidence type="ECO:0000259" key="3">
    <source>
        <dbReference type="PROSITE" id="PS51186"/>
    </source>
</evidence>
<dbReference type="SUPFAM" id="SSF55729">
    <property type="entry name" value="Acyl-CoA N-acyltransferases (Nat)"/>
    <property type="match status" value="1"/>
</dbReference>
<dbReference type="AlphaFoldDB" id="A0A7R7DNR0"/>
<dbReference type="InterPro" id="IPR000182">
    <property type="entry name" value="GNAT_dom"/>
</dbReference>
<name>A0A7R7DNR0_9ACTN</name>
<protein>
    <submittedName>
        <fullName evidence="4">N-acetyltransferase</fullName>
    </submittedName>
</protein>
<dbReference type="PANTHER" id="PTHR43877:SF2">
    <property type="entry name" value="AMINOALKYLPHOSPHONATE N-ACETYLTRANSFERASE-RELATED"/>
    <property type="match status" value="1"/>
</dbReference>
<reference evidence="4 5" key="1">
    <citation type="submission" date="2020-08" db="EMBL/GenBank/DDBJ databases">
        <title>Whole genome shotgun sequence of Actinocatenispora thailandica NBRC 105041.</title>
        <authorList>
            <person name="Komaki H."/>
            <person name="Tamura T."/>
        </authorList>
    </citation>
    <scope>NUCLEOTIDE SEQUENCE [LARGE SCALE GENOMIC DNA]</scope>
    <source>
        <strain evidence="4 5">NBRC 105041</strain>
    </source>
</reference>
<dbReference type="Proteomes" id="UP000611640">
    <property type="component" value="Chromosome"/>
</dbReference>
<evidence type="ECO:0000313" key="4">
    <source>
        <dbReference type="EMBL" id="BCJ35100.1"/>
    </source>
</evidence>
<dbReference type="InterPro" id="IPR016181">
    <property type="entry name" value="Acyl_CoA_acyltransferase"/>
</dbReference>
<keyword evidence="1" id="KW-0808">Transferase</keyword>
<dbReference type="Pfam" id="PF00583">
    <property type="entry name" value="Acetyltransf_1"/>
    <property type="match status" value="1"/>
</dbReference>
<dbReference type="PANTHER" id="PTHR43877">
    <property type="entry name" value="AMINOALKYLPHOSPHONATE N-ACETYLTRANSFERASE-RELATED-RELATED"/>
    <property type="match status" value="1"/>
</dbReference>
<dbReference type="Gene3D" id="3.40.630.30">
    <property type="match status" value="1"/>
</dbReference>
<dbReference type="GO" id="GO:0016747">
    <property type="term" value="F:acyltransferase activity, transferring groups other than amino-acyl groups"/>
    <property type="evidence" value="ECO:0007669"/>
    <property type="project" value="InterPro"/>
</dbReference>
<gene>
    <name evidence="4" type="ORF">Athai_26030</name>
</gene>
<evidence type="ECO:0000313" key="5">
    <source>
        <dbReference type="Proteomes" id="UP000611640"/>
    </source>
</evidence>
<dbReference type="InterPro" id="IPR050832">
    <property type="entry name" value="Bact_Acetyltransf"/>
</dbReference>
<keyword evidence="2" id="KW-0012">Acyltransferase</keyword>
<feature type="domain" description="N-acetyltransferase" evidence="3">
    <location>
        <begin position="4"/>
        <end position="150"/>
    </location>
</feature>
<sequence>MTDLTVRRARREDVTALVALIAADQLGAGRETPDDPAPYLAAFAAIDADPNQYLAVAELNGEPIGTLQLTYLPGLSHRGGWRAQIEAVRIAEAHRGSGLGSALIEWAIGRARERGCRMVQLTSNATRDDAHRFYTRLGFVPSHVGFKLPL</sequence>
<keyword evidence="5" id="KW-1185">Reference proteome</keyword>
<proteinExistence type="predicted"/>
<dbReference type="RefSeq" id="WP_203961707.1">
    <property type="nucleotide sequence ID" value="NZ_AP023355.1"/>
</dbReference>
<organism evidence="4 5">
    <name type="scientific">Actinocatenispora thailandica</name>
    <dbReference type="NCBI Taxonomy" id="227318"/>
    <lineage>
        <taxon>Bacteria</taxon>
        <taxon>Bacillati</taxon>
        <taxon>Actinomycetota</taxon>
        <taxon>Actinomycetes</taxon>
        <taxon>Micromonosporales</taxon>
        <taxon>Micromonosporaceae</taxon>
        <taxon>Actinocatenispora</taxon>
    </lineage>
</organism>
<dbReference type="EMBL" id="AP023355">
    <property type="protein sequence ID" value="BCJ35100.1"/>
    <property type="molecule type" value="Genomic_DNA"/>
</dbReference>
<dbReference type="PROSITE" id="PS51186">
    <property type="entry name" value="GNAT"/>
    <property type="match status" value="1"/>
</dbReference>